<dbReference type="PANTHER" id="PTHR14237:SF80">
    <property type="entry name" value="MOLYBDENUM COFACTOR SULFURASE"/>
    <property type="match status" value="1"/>
</dbReference>
<organism evidence="3 4">
    <name type="scientific">Stephanodiscus triporus</name>
    <dbReference type="NCBI Taxonomy" id="2934178"/>
    <lineage>
        <taxon>Eukaryota</taxon>
        <taxon>Sar</taxon>
        <taxon>Stramenopiles</taxon>
        <taxon>Ochrophyta</taxon>
        <taxon>Bacillariophyta</taxon>
        <taxon>Coscinodiscophyceae</taxon>
        <taxon>Thalassiosirophycidae</taxon>
        <taxon>Stephanodiscales</taxon>
        <taxon>Stephanodiscaceae</taxon>
        <taxon>Stephanodiscus</taxon>
    </lineage>
</organism>
<evidence type="ECO:0000259" key="2">
    <source>
        <dbReference type="PROSITE" id="PS51340"/>
    </source>
</evidence>
<evidence type="ECO:0000313" key="3">
    <source>
        <dbReference type="EMBL" id="KAL3771912.1"/>
    </source>
</evidence>
<dbReference type="Proteomes" id="UP001530315">
    <property type="component" value="Unassembled WGS sequence"/>
</dbReference>
<dbReference type="PANTHER" id="PTHR14237">
    <property type="entry name" value="MOLYBDOPTERIN COFACTOR SULFURASE MOSC"/>
    <property type="match status" value="1"/>
</dbReference>
<gene>
    <name evidence="3" type="ORF">ACHAW5_008025</name>
</gene>
<dbReference type="InterPro" id="IPR015424">
    <property type="entry name" value="PyrdxlP-dep_Trfase"/>
</dbReference>
<name>A0ABD3N7A4_9STRA</name>
<dbReference type="InterPro" id="IPR005303">
    <property type="entry name" value="MOCOS_middle"/>
</dbReference>
<comment type="caution">
    <text evidence="3">The sequence shown here is derived from an EMBL/GenBank/DDBJ whole genome shotgun (WGS) entry which is preliminary data.</text>
</comment>
<dbReference type="InterPro" id="IPR015421">
    <property type="entry name" value="PyrdxlP-dep_Trfase_major"/>
</dbReference>
<dbReference type="Pfam" id="PF03476">
    <property type="entry name" value="MOSC_N"/>
    <property type="match status" value="1"/>
</dbReference>
<dbReference type="AlphaFoldDB" id="A0ABD3N7A4"/>
<dbReference type="SUPFAM" id="SSF53383">
    <property type="entry name" value="PLP-dependent transferases"/>
    <property type="match status" value="2"/>
</dbReference>
<dbReference type="InterPro" id="IPR015422">
    <property type="entry name" value="PyrdxlP-dep_Trfase_small"/>
</dbReference>
<reference evidence="3 4" key="1">
    <citation type="submission" date="2024-10" db="EMBL/GenBank/DDBJ databases">
        <title>Updated reference genomes for cyclostephanoid diatoms.</title>
        <authorList>
            <person name="Roberts W.R."/>
            <person name="Alverson A.J."/>
        </authorList>
    </citation>
    <scope>NUCLEOTIDE SEQUENCE [LARGE SCALE GENOMIC DNA]</scope>
    <source>
        <strain evidence="3 4">AJA276-08</strain>
    </source>
</reference>
<protein>
    <recommendedName>
        <fullName evidence="2">MOSC domain-containing protein</fullName>
    </recommendedName>
</protein>
<dbReference type="EMBL" id="JALLAZ020001592">
    <property type="protein sequence ID" value="KAL3771912.1"/>
    <property type="molecule type" value="Genomic_DNA"/>
</dbReference>
<dbReference type="Pfam" id="PF03473">
    <property type="entry name" value="MOSC"/>
    <property type="match status" value="1"/>
</dbReference>
<feature type="region of interest" description="Disordered" evidence="1">
    <location>
        <begin position="62"/>
        <end position="82"/>
    </location>
</feature>
<evidence type="ECO:0000256" key="1">
    <source>
        <dbReference type="SAM" id="MobiDB-lite"/>
    </source>
</evidence>
<dbReference type="InterPro" id="IPR005302">
    <property type="entry name" value="MoCF_Sase_C"/>
</dbReference>
<feature type="domain" description="MOSC" evidence="2">
    <location>
        <begin position="718"/>
        <end position="885"/>
    </location>
</feature>
<accession>A0ABD3N7A4</accession>
<dbReference type="Gene3D" id="3.40.640.10">
    <property type="entry name" value="Type I PLP-dependent aspartate aminotransferase-like (Major domain)"/>
    <property type="match status" value="1"/>
</dbReference>
<proteinExistence type="predicted"/>
<dbReference type="PROSITE" id="PS51340">
    <property type="entry name" value="MOSC"/>
    <property type="match status" value="1"/>
</dbReference>
<sequence>MLERTYRRNRTMILANPHSEGGGLASDRTRELMRRSEERVLRHFGIRGDDCNLGLDELNVNDYEDDNDHARGEKSATPPRPGYRLVFTSGATESLRLVAERFPWGRARLVVASSSRNSRIVAMNGDGDGAAPPPATRSLLLSGEMIKSIEARSVLLYPRNVHTAIWMHHLLVLPMECNFGGDRFDWSDTAAAAREHYVSSYRLRRSDVRRERSTTTMIRIRHKWHILLDTAKAAATSPVDLPTLASGRVDFVAVSFYKLFGSPTGLGALFVRRRRRRSRQDEAMGDVTAGGDYVQQLGGGVTLERARPPRHFFGGGSVDVVLPEEDYMVPRNSKMYSIVDNVNGGLDEDEHIDLGVMAHGTEHFRGIINLVDGFQELDDLGGMGMASSNTHALILPCQLVVSPLLRWLILALVIISDHSTCLAAELVRRLRELVHENGVQVVRLYGQWGCFTGKDDRYPGPSVAFNIYGRDGSPVGYDEVSRLACLNRPPIQLRTGCFCNPGACQKAIPLSSADVLKNYSSGHVCGDRRGVLDGKPTGAIRASFGKDSTWEDMDALVVFVERVFVSRGDASARNHRPSEPKVNDAPRPSIPMKVDSLFVFPIKSCAAMRVNRWPIDRRTGRLAYDREFALVDTSGSAMRLHSHPQMSQIHATVDLSAEIMTVRALNHDDLILNLKIAGSTVSPQDVEICGNLCKGCVFGGGRASRWFTSVLGVRCWLARYNDVVRSEQSSHESGRAYSNEASMLVISKQSISYLNSVITAQGWGKLIESRHFRPNLVVSGIDDELNSMVKLVEMTKNVTNPEDSWEQIIITGNTDIVKLKAVGKCARCQMVDIDPSSGMKGNTLRALAQYRRDQGKIIFGTFFHGHHDAPEGGAWIEEGGIVNIS</sequence>
<dbReference type="Gene3D" id="3.90.1150.10">
    <property type="entry name" value="Aspartate Aminotransferase, domain 1"/>
    <property type="match status" value="1"/>
</dbReference>
<dbReference type="SUPFAM" id="SSF141673">
    <property type="entry name" value="MOSC N-terminal domain-like"/>
    <property type="match status" value="1"/>
</dbReference>
<keyword evidence="4" id="KW-1185">Reference proteome</keyword>
<evidence type="ECO:0000313" key="4">
    <source>
        <dbReference type="Proteomes" id="UP001530315"/>
    </source>
</evidence>